<dbReference type="InterPro" id="IPR036188">
    <property type="entry name" value="FAD/NAD-bd_sf"/>
</dbReference>
<dbReference type="InterPro" id="IPR002937">
    <property type="entry name" value="Amino_oxidase"/>
</dbReference>
<dbReference type="AlphaFoldDB" id="A0A2P1PQB2"/>
<feature type="chain" id="PRO_5015183817" description="Tryptophan 2-monooxygenase" evidence="10">
    <location>
        <begin position="27"/>
        <end position="458"/>
    </location>
</feature>
<comment type="catalytic activity">
    <reaction evidence="8">
        <text>L-tryptophan + O2 = indole-3-acetamide + CO2 + H2O</text>
        <dbReference type="Rhea" id="RHEA:16165"/>
        <dbReference type="ChEBI" id="CHEBI:15377"/>
        <dbReference type="ChEBI" id="CHEBI:15379"/>
        <dbReference type="ChEBI" id="CHEBI:16031"/>
        <dbReference type="ChEBI" id="CHEBI:16526"/>
        <dbReference type="ChEBI" id="CHEBI:57912"/>
        <dbReference type="EC" id="1.13.12.3"/>
    </reaction>
</comment>
<dbReference type="PANTHER" id="PTHR10742">
    <property type="entry name" value="FLAVIN MONOAMINE OXIDASE"/>
    <property type="match status" value="1"/>
</dbReference>
<evidence type="ECO:0000256" key="8">
    <source>
        <dbReference type="ARBA" id="ARBA00047321"/>
    </source>
</evidence>
<gene>
    <name evidence="12" type="ORF">C7S18_07450</name>
</gene>
<dbReference type="PANTHER" id="PTHR10742:SF410">
    <property type="entry name" value="LYSINE-SPECIFIC HISTONE DEMETHYLASE 2"/>
    <property type="match status" value="1"/>
</dbReference>
<dbReference type="Gene3D" id="3.50.50.60">
    <property type="entry name" value="FAD/NAD(P)-binding domain"/>
    <property type="match status" value="1"/>
</dbReference>
<evidence type="ECO:0000256" key="2">
    <source>
        <dbReference type="ARBA" id="ARBA00004814"/>
    </source>
</evidence>
<evidence type="ECO:0000256" key="9">
    <source>
        <dbReference type="PIRSR" id="PIRSR601613-1"/>
    </source>
</evidence>
<dbReference type="SUPFAM" id="SSF54373">
    <property type="entry name" value="FAD-linked reductases, C-terminal domain"/>
    <property type="match status" value="1"/>
</dbReference>
<dbReference type="InterPro" id="IPR001613">
    <property type="entry name" value="Flavin_amine_oxidase"/>
</dbReference>
<proteinExistence type="inferred from homology"/>
<keyword evidence="7" id="KW-0073">Auxin biosynthesis</keyword>
<evidence type="ECO:0000313" key="13">
    <source>
        <dbReference type="Proteomes" id="UP000241074"/>
    </source>
</evidence>
<evidence type="ECO:0000256" key="4">
    <source>
        <dbReference type="ARBA" id="ARBA00012535"/>
    </source>
</evidence>
<evidence type="ECO:0000256" key="10">
    <source>
        <dbReference type="SAM" id="SignalP"/>
    </source>
</evidence>
<evidence type="ECO:0000256" key="6">
    <source>
        <dbReference type="ARBA" id="ARBA00023002"/>
    </source>
</evidence>
<evidence type="ECO:0000256" key="3">
    <source>
        <dbReference type="ARBA" id="ARBA00005833"/>
    </source>
</evidence>
<keyword evidence="6" id="KW-0560">Oxidoreductase</keyword>
<evidence type="ECO:0000256" key="7">
    <source>
        <dbReference type="ARBA" id="ARBA00023070"/>
    </source>
</evidence>
<dbReference type="EC" id="1.13.12.3" evidence="4"/>
<dbReference type="SUPFAM" id="SSF51905">
    <property type="entry name" value="FAD/NAD(P)-binding domain"/>
    <property type="match status" value="1"/>
</dbReference>
<keyword evidence="10" id="KW-0732">Signal</keyword>
<feature type="binding site" evidence="9">
    <location>
        <position position="347"/>
    </location>
    <ligand>
        <name>substrate</name>
    </ligand>
</feature>
<dbReference type="Proteomes" id="UP000241074">
    <property type="component" value="Chromosome"/>
</dbReference>
<dbReference type="PRINTS" id="PR00757">
    <property type="entry name" value="AMINEOXDASEF"/>
</dbReference>
<comment type="similarity">
    <text evidence="3">Belongs to the tryptophan 2-monooxygenase family.</text>
</comment>
<name>A0A2P1PQB2_9GAMM</name>
<feature type="binding site" evidence="9">
    <location>
        <position position="240"/>
    </location>
    <ligand>
        <name>FAD</name>
        <dbReference type="ChEBI" id="CHEBI:57692"/>
    </ligand>
</feature>
<feature type="domain" description="Amine oxidase" evidence="11">
    <location>
        <begin position="44"/>
        <end position="454"/>
    </location>
</feature>
<dbReference type="Gene3D" id="3.90.660.10">
    <property type="match status" value="1"/>
</dbReference>
<reference evidence="12 13" key="2">
    <citation type="submission" date="2018-03" db="EMBL/GenBank/DDBJ databases">
        <authorList>
            <person name="Keele B.F."/>
        </authorList>
    </citation>
    <scope>NUCLEOTIDE SEQUENCE [LARGE SCALE GENOMIC DNA]</scope>
    <source>
        <strain evidence="12 13">D13</strain>
    </source>
</reference>
<keyword evidence="13" id="KW-1185">Reference proteome</keyword>
<dbReference type="OrthoDB" id="337830at2"/>
<dbReference type="Pfam" id="PF01593">
    <property type="entry name" value="Amino_oxidase"/>
    <property type="match status" value="1"/>
</dbReference>
<dbReference type="KEGG" id="xba:C7S18_07450"/>
<evidence type="ECO:0000256" key="1">
    <source>
        <dbReference type="ARBA" id="ARBA00001974"/>
    </source>
</evidence>
<feature type="signal peptide" evidence="10">
    <location>
        <begin position="1"/>
        <end position="26"/>
    </location>
</feature>
<dbReference type="EMBL" id="CP027860">
    <property type="protein sequence ID" value="AVP97037.1"/>
    <property type="molecule type" value="Genomic_DNA"/>
</dbReference>
<evidence type="ECO:0000259" key="11">
    <source>
        <dbReference type="Pfam" id="PF01593"/>
    </source>
</evidence>
<comment type="cofactor">
    <cofactor evidence="1">
        <name>FAD</name>
        <dbReference type="ChEBI" id="CHEBI:57692"/>
    </cofactor>
</comment>
<organism evidence="12 13">
    <name type="scientific">Ahniella affigens</name>
    <dbReference type="NCBI Taxonomy" id="2021234"/>
    <lineage>
        <taxon>Bacteria</taxon>
        <taxon>Pseudomonadati</taxon>
        <taxon>Pseudomonadota</taxon>
        <taxon>Gammaproteobacteria</taxon>
        <taxon>Lysobacterales</taxon>
        <taxon>Rhodanobacteraceae</taxon>
        <taxon>Ahniella</taxon>
    </lineage>
</organism>
<dbReference type="GO" id="GO:0050361">
    <property type="term" value="F:tryptophan 2-monooxygenase activity"/>
    <property type="evidence" value="ECO:0007669"/>
    <property type="project" value="UniProtKB-EC"/>
</dbReference>
<protein>
    <recommendedName>
        <fullName evidence="5">Tryptophan 2-monooxygenase</fullName>
        <ecNumber evidence="4">1.13.12.3</ecNumber>
    </recommendedName>
</protein>
<evidence type="ECO:0000256" key="5">
    <source>
        <dbReference type="ARBA" id="ARBA00017871"/>
    </source>
</evidence>
<dbReference type="RefSeq" id="WP_106890962.1">
    <property type="nucleotide sequence ID" value="NZ_CP027860.1"/>
</dbReference>
<dbReference type="InterPro" id="IPR050281">
    <property type="entry name" value="Flavin_monoamine_oxidase"/>
</dbReference>
<comment type="pathway">
    <text evidence="2">Plant hormone metabolism; auxin biosynthesis.</text>
</comment>
<dbReference type="GO" id="GO:0009851">
    <property type="term" value="P:auxin biosynthetic process"/>
    <property type="evidence" value="ECO:0007669"/>
    <property type="project" value="UniProtKB-KW"/>
</dbReference>
<sequence>MKRRLLLTQCGLAGLLPMLPSGRARAARRRDAAEVDVLVIGAGMAGLAAASHLRDAGLQVQVLDARSRLGGRVWTSRAWPDLPMDLGASWIHGAQGNPMTALARAAGVKTVATSYERALAFDAAGKVIRGGSLRHFETVQERAEAALKAAGDAKRDQSARNAVAKLRREWQDDPQSLRELEFVLNSTLEQEFGGSAADLSSYWMDDGEGFDGEDRLFPDGYGQLIAHLARGISVQLNDAVQTIDWQHDLIEVRTTQRRWTAEQVVVTVPLGVLKANSIVFTPGLPKRKQEAIEGLGMGLLNKCALRFENVFWPDDFDWLEFVGERTGEWAEWISFARAIGAPVLLGFHAADQARALERRSDQETIAAAMRVLRHLFGADTPDPVAAQITRWARDPFAFGAYSYNPVGVHPRIRDDLAESLEDRLHFAGEATTRAHFGTVHGAYLSGQRAALAVLATLA</sequence>
<accession>A0A2P1PQB2</accession>
<reference evidence="12 13" key="1">
    <citation type="submission" date="2018-03" db="EMBL/GenBank/DDBJ databases">
        <title>Ahniella affigens gen. nov., sp. nov., a gammaproteobacterium isolated from sandy soil near a stream.</title>
        <authorList>
            <person name="Ko Y."/>
            <person name="Kim J.-H."/>
        </authorList>
    </citation>
    <scope>NUCLEOTIDE SEQUENCE [LARGE SCALE GENOMIC DNA]</scope>
    <source>
        <strain evidence="12 13">D13</strain>
    </source>
</reference>
<evidence type="ECO:0000313" key="12">
    <source>
        <dbReference type="EMBL" id="AVP97037.1"/>
    </source>
</evidence>